<protein>
    <submittedName>
        <fullName evidence="10">Phosphatidylinositol glycan, class C</fullName>
    </submittedName>
</protein>
<dbReference type="Pfam" id="PF06432">
    <property type="entry name" value="GPI2"/>
    <property type="match status" value="1"/>
</dbReference>
<feature type="region of interest" description="Disordered" evidence="8">
    <location>
        <begin position="37"/>
        <end position="62"/>
    </location>
</feature>
<evidence type="ECO:0000256" key="4">
    <source>
        <dbReference type="ARBA" id="ARBA00022502"/>
    </source>
</evidence>
<feature type="transmembrane region" description="Helical" evidence="9">
    <location>
        <begin position="145"/>
        <end position="167"/>
    </location>
</feature>
<dbReference type="UniPathway" id="UPA00196"/>
<dbReference type="PANTHER" id="PTHR12982">
    <property type="entry name" value="PHOSPHATIDYLINOSITOL GLYCAN, CLASS C"/>
    <property type="match status" value="1"/>
</dbReference>
<keyword evidence="5 9" id="KW-0812">Transmembrane</keyword>
<dbReference type="InterPro" id="IPR009450">
    <property type="entry name" value="Plno_GlcNAc_GPI2"/>
</dbReference>
<feature type="transmembrane region" description="Helical" evidence="9">
    <location>
        <begin position="392"/>
        <end position="412"/>
    </location>
</feature>
<evidence type="ECO:0000256" key="6">
    <source>
        <dbReference type="ARBA" id="ARBA00022989"/>
    </source>
</evidence>
<evidence type="ECO:0000256" key="5">
    <source>
        <dbReference type="ARBA" id="ARBA00022692"/>
    </source>
</evidence>
<evidence type="ECO:0000256" key="1">
    <source>
        <dbReference type="ARBA" id="ARBA00004141"/>
    </source>
</evidence>
<evidence type="ECO:0000256" key="8">
    <source>
        <dbReference type="SAM" id="MobiDB-lite"/>
    </source>
</evidence>
<sequence length="437" mass="48056">MSTSSLPEPPFPAPDAYCDIAEDEAVKAVKAGRAKHEEEVVEWEDDQEQEHKSRSTDFGHACGHGHRNEHGQIWEKVLWRRQPFPDNYVPSDFLSELKRLPPRPTPGVLPLFFAALPISLHLSTIAIFLSIFYNLLHEIMSPEQVGFGCVIFGMGGWGIYKLGWGLAEYRKNATDRGPIIPAPTPLRSVILPPLLLSLLSPVLGTLTSATTSDSIWPLAAGLGLVHLLLADFRTGEDLRLRRRRDRARRLNAEVDSAQRQDAAVFSLTSSLSLTSALSASVVLASRLPSTAHVFSLILLAVLLFAGWPRIAKGVREAGRFFSLVLTVSTAMLSISLFPALPSSTLRLPLPFLPPLTMRTYTRTDAEIDTGHVRHAAEPQLLPIPLPTTPTTFFLTALLVVNVIGPGMLIYAWRWKTRRGGGWDVAVVRVRKGRAPGG</sequence>
<dbReference type="EMBL" id="KV700141">
    <property type="protein sequence ID" value="OCF30831.1"/>
    <property type="molecule type" value="Genomic_DNA"/>
</dbReference>
<proteinExistence type="inferred from homology"/>
<dbReference type="GO" id="GO:0000506">
    <property type="term" value="C:glycosylphosphatidylinositol-N-acetylglucosaminyltransferase (GPI-GnT) complex"/>
    <property type="evidence" value="ECO:0007669"/>
    <property type="project" value="TreeGrafter"/>
</dbReference>
<keyword evidence="4" id="KW-0337">GPI-anchor biosynthesis</keyword>
<feature type="transmembrane region" description="Helical" evidence="9">
    <location>
        <begin position="108"/>
        <end position="133"/>
    </location>
</feature>
<evidence type="ECO:0000256" key="9">
    <source>
        <dbReference type="SAM" id="Phobius"/>
    </source>
</evidence>
<keyword evidence="7 9" id="KW-0472">Membrane</keyword>
<comment type="similarity">
    <text evidence="3">Belongs to the PIGC family.</text>
</comment>
<dbReference type="Proteomes" id="UP000092666">
    <property type="component" value="Unassembled WGS sequence"/>
</dbReference>
<evidence type="ECO:0000313" key="10">
    <source>
        <dbReference type="EMBL" id="OCF30831.1"/>
    </source>
</evidence>
<comment type="subcellular location">
    <subcellularLocation>
        <location evidence="1">Membrane</location>
        <topology evidence="1">Multi-pass membrane protein</topology>
    </subcellularLocation>
</comment>
<evidence type="ECO:0000256" key="2">
    <source>
        <dbReference type="ARBA" id="ARBA00004687"/>
    </source>
</evidence>
<reference evidence="11" key="2">
    <citation type="submission" date="2013-12" db="EMBL/GenBank/DDBJ databases">
        <title>Evolution of pathogenesis and genome organization in the Tremellales.</title>
        <authorList>
            <person name="Cuomo C."/>
            <person name="Litvintseva A."/>
            <person name="Heitman J."/>
            <person name="Chen Y."/>
            <person name="Sun S."/>
            <person name="Springer D."/>
            <person name="Dromer F."/>
            <person name="Young S."/>
            <person name="Zeng Q."/>
            <person name="Chapman S."/>
            <person name="Gujja S."/>
            <person name="Saif S."/>
            <person name="Birren B."/>
        </authorList>
    </citation>
    <scope>NUCLEOTIDE SEQUENCE [LARGE SCALE GENOMIC DNA]</scope>
    <source>
        <strain evidence="11">BCC8398</strain>
    </source>
</reference>
<feature type="transmembrane region" description="Helical" evidence="9">
    <location>
        <begin position="320"/>
        <end position="340"/>
    </location>
</feature>
<accession>A0A1B9GIP1</accession>
<comment type="pathway">
    <text evidence="2">Glycolipid biosynthesis; glycosylphosphatidylinositol-anchor biosynthesis.</text>
</comment>
<feature type="compositionally biased region" description="Acidic residues" evidence="8">
    <location>
        <begin position="39"/>
        <end position="48"/>
    </location>
</feature>
<organism evidence="10 11">
    <name type="scientific">Kwoniella heveanensis BCC8398</name>
    <dbReference type="NCBI Taxonomy" id="1296120"/>
    <lineage>
        <taxon>Eukaryota</taxon>
        <taxon>Fungi</taxon>
        <taxon>Dikarya</taxon>
        <taxon>Basidiomycota</taxon>
        <taxon>Agaricomycotina</taxon>
        <taxon>Tremellomycetes</taxon>
        <taxon>Tremellales</taxon>
        <taxon>Cryptococcaceae</taxon>
        <taxon>Kwoniella</taxon>
    </lineage>
</organism>
<keyword evidence="6 9" id="KW-1133">Transmembrane helix</keyword>
<name>A0A1B9GIP1_9TREE</name>
<dbReference type="STRING" id="1296120.A0A1B9GIP1"/>
<dbReference type="PANTHER" id="PTHR12982:SF0">
    <property type="entry name" value="PHOSPHATIDYLINOSITOL N-ACETYLGLUCOSAMINYLTRANSFERASE SUBUNIT C"/>
    <property type="match status" value="1"/>
</dbReference>
<feature type="transmembrane region" description="Helical" evidence="9">
    <location>
        <begin position="262"/>
        <end position="284"/>
    </location>
</feature>
<evidence type="ECO:0000256" key="7">
    <source>
        <dbReference type="ARBA" id="ARBA00023136"/>
    </source>
</evidence>
<dbReference type="OrthoDB" id="196709at2759"/>
<reference evidence="10 11" key="1">
    <citation type="submission" date="2013-07" db="EMBL/GenBank/DDBJ databases">
        <title>The Genome Sequence of Cryptococcus heveanensis BCC8398.</title>
        <authorList>
            <consortium name="The Broad Institute Genome Sequencing Platform"/>
            <person name="Cuomo C."/>
            <person name="Litvintseva A."/>
            <person name="Chen Y."/>
            <person name="Heitman J."/>
            <person name="Sun S."/>
            <person name="Springer D."/>
            <person name="Dromer F."/>
            <person name="Young S.K."/>
            <person name="Zeng Q."/>
            <person name="Gargeya S."/>
            <person name="Fitzgerald M."/>
            <person name="Abouelleil A."/>
            <person name="Alvarado L."/>
            <person name="Berlin A.M."/>
            <person name="Chapman S.B."/>
            <person name="Dewar J."/>
            <person name="Goldberg J."/>
            <person name="Griggs A."/>
            <person name="Gujja S."/>
            <person name="Hansen M."/>
            <person name="Howarth C."/>
            <person name="Imamovic A."/>
            <person name="Larimer J."/>
            <person name="McCowan C."/>
            <person name="Murphy C."/>
            <person name="Pearson M."/>
            <person name="Priest M."/>
            <person name="Roberts A."/>
            <person name="Saif S."/>
            <person name="Shea T."/>
            <person name="Sykes S."/>
            <person name="Wortman J."/>
            <person name="Nusbaum C."/>
            <person name="Birren B."/>
        </authorList>
    </citation>
    <scope>NUCLEOTIDE SEQUENCE [LARGE SCALE GENOMIC DNA]</scope>
    <source>
        <strain evidence="10 11">BCC8398</strain>
    </source>
</reference>
<keyword evidence="11" id="KW-1185">Reference proteome</keyword>
<dbReference type="AlphaFoldDB" id="A0A1B9GIP1"/>
<feature type="transmembrane region" description="Helical" evidence="9">
    <location>
        <begin position="290"/>
        <end position="308"/>
    </location>
</feature>
<gene>
    <name evidence="10" type="ORF">I316_07554</name>
</gene>
<evidence type="ECO:0000256" key="3">
    <source>
        <dbReference type="ARBA" id="ARBA00008321"/>
    </source>
</evidence>
<evidence type="ECO:0000313" key="11">
    <source>
        <dbReference type="Proteomes" id="UP000092666"/>
    </source>
</evidence>
<dbReference type="GO" id="GO:0006506">
    <property type="term" value="P:GPI anchor biosynthetic process"/>
    <property type="evidence" value="ECO:0007669"/>
    <property type="project" value="UniProtKB-UniPathway"/>
</dbReference>